<dbReference type="EMBL" id="BPLR01012691">
    <property type="protein sequence ID" value="GIY55888.1"/>
    <property type="molecule type" value="Genomic_DNA"/>
</dbReference>
<comment type="caution">
    <text evidence="1">The sequence shown here is derived from an EMBL/GenBank/DDBJ whole genome shotgun (WGS) entry which is preliminary data.</text>
</comment>
<organism evidence="1 2">
    <name type="scientific">Caerostris extrusa</name>
    <name type="common">Bark spider</name>
    <name type="synonym">Caerostris bankana</name>
    <dbReference type="NCBI Taxonomy" id="172846"/>
    <lineage>
        <taxon>Eukaryota</taxon>
        <taxon>Metazoa</taxon>
        <taxon>Ecdysozoa</taxon>
        <taxon>Arthropoda</taxon>
        <taxon>Chelicerata</taxon>
        <taxon>Arachnida</taxon>
        <taxon>Araneae</taxon>
        <taxon>Araneomorphae</taxon>
        <taxon>Entelegynae</taxon>
        <taxon>Araneoidea</taxon>
        <taxon>Araneidae</taxon>
        <taxon>Caerostris</taxon>
    </lineage>
</organism>
<sequence>MHDWKSVGGDRLPFDLARLIKALNDDYQNRNRRGCANKCRSINLSPNWLNLLVVDGWSGNRRLPVEQKFLEMQRFDG</sequence>
<reference evidence="1 2" key="1">
    <citation type="submission" date="2021-06" db="EMBL/GenBank/DDBJ databases">
        <title>Caerostris extrusa draft genome.</title>
        <authorList>
            <person name="Kono N."/>
            <person name="Arakawa K."/>
        </authorList>
    </citation>
    <scope>NUCLEOTIDE SEQUENCE [LARGE SCALE GENOMIC DNA]</scope>
</reference>
<name>A0AAV4UDQ4_CAEEX</name>
<accession>A0AAV4UDQ4</accession>
<dbReference type="Proteomes" id="UP001054945">
    <property type="component" value="Unassembled WGS sequence"/>
</dbReference>
<gene>
    <name evidence="1" type="ORF">CEXT_387921</name>
</gene>
<protein>
    <submittedName>
        <fullName evidence="1">Uncharacterized protein</fullName>
    </submittedName>
</protein>
<evidence type="ECO:0000313" key="1">
    <source>
        <dbReference type="EMBL" id="GIY55888.1"/>
    </source>
</evidence>
<keyword evidence="2" id="KW-1185">Reference proteome</keyword>
<dbReference type="AlphaFoldDB" id="A0AAV4UDQ4"/>
<proteinExistence type="predicted"/>
<evidence type="ECO:0000313" key="2">
    <source>
        <dbReference type="Proteomes" id="UP001054945"/>
    </source>
</evidence>